<dbReference type="InterPro" id="IPR008538">
    <property type="entry name" value="Uma2"/>
</dbReference>
<dbReference type="InterPro" id="IPR012296">
    <property type="entry name" value="Nuclease_put_TT1808"/>
</dbReference>
<evidence type="ECO:0000313" key="3">
    <source>
        <dbReference type="Proteomes" id="UP000306196"/>
    </source>
</evidence>
<keyword evidence="3" id="KW-1185">Reference proteome</keyword>
<evidence type="ECO:0000259" key="1">
    <source>
        <dbReference type="Pfam" id="PF05685"/>
    </source>
</evidence>
<reference evidence="2 3" key="1">
    <citation type="submission" date="2019-05" db="EMBL/GenBank/DDBJ databases">
        <title>Verrucobacter flavum gen. nov., sp. nov. a new member of the family Verrucomicrobiaceae.</title>
        <authorList>
            <person name="Szuroczki S."/>
            <person name="Abbaszade G."/>
            <person name="Szabo A."/>
            <person name="Felfoldi T."/>
            <person name="Schumann P."/>
            <person name="Boka K."/>
            <person name="Keki Z."/>
            <person name="Toumi M."/>
            <person name="Toth E."/>
        </authorList>
    </citation>
    <scope>NUCLEOTIDE SEQUENCE [LARGE SCALE GENOMIC DNA]</scope>
    <source>
        <strain evidence="2 3">MG-N-17</strain>
    </source>
</reference>
<dbReference type="Proteomes" id="UP000306196">
    <property type="component" value="Unassembled WGS sequence"/>
</dbReference>
<proteinExistence type="predicted"/>
<dbReference type="PANTHER" id="PTHR34107">
    <property type="entry name" value="SLL0198 PROTEIN-RELATED"/>
    <property type="match status" value="1"/>
</dbReference>
<keyword evidence="2" id="KW-0378">Hydrolase</keyword>
<feature type="domain" description="Putative restriction endonuclease" evidence="1">
    <location>
        <begin position="71"/>
        <end position="230"/>
    </location>
</feature>
<dbReference type="AlphaFoldDB" id="A0A5R8KJM4"/>
<dbReference type="PANTHER" id="PTHR34107:SF4">
    <property type="entry name" value="SLL1222 PROTEIN"/>
    <property type="match status" value="1"/>
</dbReference>
<dbReference type="Gene3D" id="3.90.1570.10">
    <property type="entry name" value="tt1808, chain A"/>
    <property type="match status" value="1"/>
</dbReference>
<dbReference type="SUPFAM" id="SSF52980">
    <property type="entry name" value="Restriction endonuclease-like"/>
    <property type="match status" value="1"/>
</dbReference>
<comment type="caution">
    <text evidence="2">The sequence shown here is derived from an EMBL/GenBank/DDBJ whole genome shotgun (WGS) entry which is preliminary data.</text>
</comment>
<name>A0A5R8KJM4_9BACT</name>
<dbReference type="EMBL" id="VAUV01000002">
    <property type="protein sequence ID" value="TLD72451.1"/>
    <property type="molecule type" value="Genomic_DNA"/>
</dbReference>
<dbReference type="OrthoDB" id="9808428at2"/>
<keyword evidence="2" id="KW-0540">Nuclease</keyword>
<evidence type="ECO:0000313" key="2">
    <source>
        <dbReference type="EMBL" id="TLD72451.1"/>
    </source>
</evidence>
<organism evidence="2 3">
    <name type="scientific">Phragmitibacter flavus</name>
    <dbReference type="NCBI Taxonomy" id="2576071"/>
    <lineage>
        <taxon>Bacteria</taxon>
        <taxon>Pseudomonadati</taxon>
        <taxon>Verrucomicrobiota</taxon>
        <taxon>Verrucomicrobiia</taxon>
        <taxon>Verrucomicrobiales</taxon>
        <taxon>Verrucomicrobiaceae</taxon>
        <taxon>Phragmitibacter</taxon>
    </lineage>
</organism>
<dbReference type="Pfam" id="PF05685">
    <property type="entry name" value="Uma2"/>
    <property type="match status" value="1"/>
</dbReference>
<protein>
    <submittedName>
        <fullName evidence="2">Uma2 family endonuclease</fullName>
    </submittedName>
</protein>
<sequence length="249" mass="28258">MGISRVVWLRGRSWGDGFTEAGVCGKECAMTRPSDLVALMLASPMLPEMLQEVKRAWAKEQRLRQTFYADITSEHKWEFIQGEVIMHSPAKNRELLATQRLFQLMNAWCVVKQLGEVRVEKAMTSFPRNDYEPDVVFFGVAKALVIEPVTLRFPVPDLIVEVLSESTEARDRGVKFEDYARHGVGEYWIVDAELETVEVYRLEGDWYPPVERQSEGMVDSEVIAGFSVPVRALFGETENLAALRGLLEG</sequence>
<dbReference type="CDD" id="cd06260">
    <property type="entry name" value="DUF820-like"/>
    <property type="match status" value="1"/>
</dbReference>
<accession>A0A5R8KJM4</accession>
<keyword evidence="2" id="KW-0255">Endonuclease</keyword>
<dbReference type="InterPro" id="IPR011335">
    <property type="entry name" value="Restrct_endonuc-II-like"/>
</dbReference>
<gene>
    <name evidence="2" type="ORF">FEM03_03605</name>
</gene>
<dbReference type="GO" id="GO:0004519">
    <property type="term" value="F:endonuclease activity"/>
    <property type="evidence" value="ECO:0007669"/>
    <property type="project" value="UniProtKB-KW"/>
</dbReference>